<feature type="domain" description="Glycosyltransferase 2-like" evidence="1">
    <location>
        <begin position="9"/>
        <end position="174"/>
    </location>
</feature>
<dbReference type="InterPro" id="IPR029044">
    <property type="entry name" value="Nucleotide-diphossugar_trans"/>
</dbReference>
<organism evidence="2 3">
    <name type="scientific">Autumnicola edwardsiae</name>
    <dbReference type="NCBI Taxonomy" id="3075594"/>
    <lineage>
        <taxon>Bacteria</taxon>
        <taxon>Pseudomonadati</taxon>
        <taxon>Bacteroidota</taxon>
        <taxon>Flavobacteriia</taxon>
        <taxon>Flavobacteriales</taxon>
        <taxon>Flavobacteriaceae</taxon>
        <taxon>Autumnicola</taxon>
    </lineage>
</organism>
<dbReference type="PANTHER" id="PTHR22916">
    <property type="entry name" value="GLYCOSYLTRANSFERASE"/>
    <property type="match status" value="1"/>
</dbReference>
<dbReference type="PANTHER" id="PTHR22916:SF3">
    <property type="entry name" value="UDP-GLCNAC:BETAGAL BETA-1,3-N-ACETYLGLUCOSAMINYLTRANSFERASE-LIKE PROTEIN 1"/>
    <property type="match status" value="1"/>
</dbReference>
<evidence type="ECO:0000259" key="1">
    <source>
        <dbReference type="Pfam" id="PF00535"/>
    </source>
</evidence>
<dbReference type="InterPro" id="IPR001173">
    <property type="entry name" value="Glyco_trans_2-like"/>
</dbReference>
<reference evidence="2 3" key="1">
    <citation type="submission" date="2023-09" db="EMBL/GenBank/DDBJ databases">
        <authorList>
            <person name="Rey-Velasco X."/>
        </authorList>
    </citation>
    <scope>NUCLEOTIDE SEQUENCE [LARGE SCALE GENOMIC DNA]</scope>
    <source>
        <strain evidence="2 3">F297</strain>
    </source>
</reference>
<gene>
    <name evidence="2" type="ORF">RM529_02995</name>
</gene>
<accession>A0ABU3CS15</accession>
<dbReference type="Pfam" id="PF00535">
    <property type="entry name" value="Glycos_transf_2"/>
    <property type="match status" value="1"/>
</dbReference>
<dbReference type="Gene3D" id="3.90.550.10">
    <property type="entry name" value="Spore Coat Polysaccharide Biosynthesis Protein SpsA, Chain A"/>
    <property type="match status" value="1"/>
</dbReference>
<name>A0ABU3CS15_9FLAO</name>
<dbReference type="SUPFAM" id="SSF53448">
    <property type="entry name" value="Nucleotide-diphospho-sugar transferases"/>
    <property type="match status" value="1"/>
</dbReference>
<keyword evidence="2" id="KW-0328">Glycosyltransferase</keyword>
<evidence type="ECO:0000313" key="2">
    <source>
        <dbReference type="EMBL" id="MDT0649091.1"/>
    </source>
</evidence>
<sequence length="312" mass="37043">MEPDEVLLSVSIITYNQKAYIKKAIDSVLMQEVNFKYEIIIGDDCSSDGTQEILKEYQEKYPDIIELILHPKRYNDIPGRTNNITNIYACRGKYIALLDGDDYWISKNKLQTQVDFLEKNQDYTLSFHNAFIHFDDNEAEPFYHNEEFSFLKEKETLTHEDIAHEWFIQTSSMMFRNHLIKEFPEWFWEVYSADYAIQLLISQHGKAKYFDELLSGRRMSNNSFSATNNTTIDQLNKRLQEWKVYKREFKAVKSSETFNRRLSIRYYIKAMTLLKLQKPSFIGNLLYSIYLDKRIAMILMKNVKKKILNQAG</sequence>
<protein>
    <submittedName>
        <fullName evidence="2">Glycosyltransferase</fullName>
        <ecNumber evidence="2">2.4.-.-</ecNumber>
    </submittedName>
</protein>
<keyword evidence="3" id="KW-1185">Reference proteome</keyword>
<comment type="caution">
    <text evidence="2">The sequence shown here is derived from an EMBL/GenBank/DDBJ whole genome shotgun (WGS) entry which is preliminary data.</text>
</comment>
<keyword evidence="2" id="KW-0808">Transferase</keyword>
<dbReference type="GO" id="GO:0016757">
    <property type="term" value="F:glycosyltransferase activity"/>
    <property type="evidence" value="ECO:0007669"/>
    <property type="project" value="UniProtKB-KW"/>
</dbReference>
<proteinExistence type="predicted"/>
<dbReference type="Proteomes" id="UP001248819">
    <property type="component" value="Unassembled WGS sequence"/>
</dbReference>
<dbReference type="EC" id="2.4.-.-" evidence="2"/>
<dbReference type="RefSeq" id="WP_311483269.1">
    <property type="nucleotide sequence ID" value="NZ_JAVRHP010000008.1"/>
</dbReference>
<dbReference type="EMBL" id="JAVRHP010000008">
    <property type="protein sequence ID" value="MDT0649091.1"/>
    <property type="molecule type" value="Genomic_DNA"/>
</dbReference>
<evidence type="ECO:0000313" key="3">
    <source>
        <dbReference type="Proteomes" id="UP001248819"/>
    </source>
</evidence>